<dbReference type="AlphaFoldDB" id="A0A1Y3EHV8"/>
<feature type="non-terminal residue" evidence="2">
    <location>
        <position position="106"/>
    </location>
</feature>
<comment type="caution">
    <text evidence="2">The sequence shown here is derived from an EMBL/GenBank/DDBJ whole genome shotgun (WGS) entry which is preliminary data.</text>
</comment>
<dbReference type="Proteomes" id="UP000243006">
    <property type="component" value="Unassembled WGS sequence"/>
</dbReference>
<reference evidence="2 3" key="1">
    <citation type="submission" date="2015-04" db="EMBL/GenBank/DDBJ databases">
        <title>Draft genome of the roundworm Trichinella nativa.</title>
        <authorList>
            <person name="Mitreva M."/>
        </authorList>
    </citation>
    <scope>NUCLEOTIDE SEQUENCE [LARGE SCALE GENOMIC DNA]</scope>
    <source>
        <strain evidence="2 3">ISS45</strain>
    </source>
</reference>
<proteinExistence type="predicted"/>
<sequence>MAMMFHGNNGNLIFDYQTEEEEENVALDQAVNNLCTTTCEFLSYGANQITQMAKKHMVKREKEAVKNSNFIVNKYYARKHELQLQIDQLQNENNRLIASIIKNPER</sequence>
<accession>A0A1Y3EHV8</accession>
<organism evidence="2 3">
    <name type="scientific">Trichinella nativa</name>
    <dbReference type="NCBI Taxonomy" id="6335"/>
    <lineage>
        <taxon>Eukaryota</taxon>
        <taxon>Metazoa</taxon>
        <taxon>Ecdysozoa</taxon>
        <taxon>Nematoda</taxon>
        <taxon>Enoplea</taxon>
        <taxon>Dorylaimia</taxon>
        <taxon>Trichinellida</taxon>
        <taxon>Trichinellidae</taxon>
        <taxon>Trichinella</taxon>
    </lineage>
</organism>
<name>A0A1Y3EHV8_9BILA</name>
<evidence type="ECO:0000313" key="2">
    <source>
        <dbReference type="EMBL" id="OUC43417.1"/>
    </source>
</evidence>
<feature type="coiled-coil region" evidence="1">
    <location>
        <begin position="72"/>
        <end position="99"/>
    </location>
</feature>
<gene>
    <name evidence="2" type="ORF">D917_09787</name>
</gene>
<evidence type="ECO:0000313" key="3">
    <source>
        <dbReference type="Proteomes" id="UP000243006"/>
    </source>
</evidence>
<keyword evidence="1" id="KW-0175">Coiled coil</keyword>
<evidence type="ECO:0000256" key="1">
    <source>
        <dbReference type="SAM" id="Coils"/>
    </source>
</evidence>
<dbReference type="EMBL" id="LVZM01015027">
    <property type="protein sequence ID" value="OUC43417.1"/>
    <property type="molecule type" value="Genomic_DNA"/>
</dbReference>
<protein>
    <submittedName>
        <fullName evidence="2">Uncharacterized protein</fullName>
    </submittedName>
</protein>